<proteinExistence type="predicted"/>
<organism evidence="1 2">
    <name type="scientific">Steinernema glaseri</name>
    <dbReference type="NCBI Taxonomy" id="37863"/>
    <lineage>
        <taxon>Eukaryota</taxon>
        <taxon>Metazoa</taxon>
        <taxon>Ecdysozoa</taxon>
        <taxon>Nematoda</taxon>
        <taxon>Chromadorea</taxon>
        <taxon>Rhabditida</taxon>
        <taxon>Tylenchina</taxon>
        <taxon>Panagrolaimomorpha</taxon>
        <taxon>Strongyloidoidea</taxon>
        <taxon>Steinernematidae</taxon>
        <taxon>Steinernema</taxon>
    </lineage>
</organism>
<accession>A0A1I8ACA0</accession>
<protein>
    <submittedName>
        <fullName evidence="2">Uncharacterized protein</fullName>
    </submittedName>
</protein>
<evidence type="ECO:0000313" key="1">
    <source>
        <dbReference type="Proteomes" id="UP000095287"/>
    </source>
</evidence>
<sequence length="141" mass="16138">MQKRLPRVHLIDYHDKNQSLVMFRHLQICFHLKSALEFAWTPPIMEFRLTIKTQKTQFFGVRAESALRTDEVTDDWRERPLDSTCSVSGPFNSSGLRRVPFSICESVVFPDSLNPAIGESTYAPEKTVLVNLPITEASTPR</sequence>
<evidence type="ECO:0000313" key="2">
    <source>
        <dbReference type="WBParaSite" id="L893_g4438.t1"/>
    </source>
</evidence>
<dbReference type="AlphaFoldDB" id="A0A1I8ACA0"/>
<reference evidence="2" key="1">
    <citation type="submission" date="2016-11" db="UniProtKB">
        <authorList>
            <consortium name="WormBaseParasite"/>
        </authorList>
    </citation>
    <scope>IDENTIFICATION</scope>
</reference>
<name>A0A1I8ACA0_9BILA</name>
<dbReference type="Proteomes" id="UP000095287">
    <property type="component" value="Unplaced"/>
</dbReference>
<keyword evidence="1" id="KW-1185">Reference proteome</keyword>
<dbReference type="WBParaSite" id="L893_g4438.t1">
    <property type="protein sequence ID" value="L893_g4438.t1"/>
    <property type="gene ID" value="L893_g4438"/>
</dbReference>